<keyword evidence="5" id="KW-0175">Coiled coil</keyword>
<sequence>MIINNNVSALNTYRQLGANQGANAKSMEKLSSGLRINRAGDDAAGLAISEKMRAQVRGLDQASRNSQDGISMIQTAEGALQETQNILQRMRELATQSANDTNVEVDRAEIQKEMNALTSEINRIGNTTEFNTQKILKGSVDETETKAALKLEGLGAEVFAGGVTASGDTTEATGAELTLTAAQSVTAADGETLKVNLGGKEVTLTVVHDADTDNHGITYGEDGVSATITVAADTAATVMGGQYRDALTEIISENEDLKGKYEVSGSNDEVTLTSVATGANQFIKGDASNAAISNSDFATGTDVEYTASSTNVTVNDVADEDALKALVGQGITVNGKTVEFYNANDGVYKGEADFAVNINEVLSGTASGSGAALADAISSQLSDKIEGLKITDNDAGQLTFTSTANGEKGDGITVKDGVDVAAVTSNATFKASFQVGANQGQSMGIEINDMRSLALGISGNDANASITGKDGKAIENAKFTATSTVTDGTDNENVEYALDVSTHESAAASITVINNAIESVSAQRSNLGAFQNRLEHTISNLGTSSENLSAAESRIRDVDMAKEVMEMTRTNILSQASQAMLAQANQKPQSVLQLLG</sequence>
<proteinExistence type="inferred from homology"/>
<comment type="similarity">
    <text evidence="1 4">Belongs to the bacterial flagellin family.</text>
</comment>
<dbReference type="RefSeq" id="WP_214476222.1">
    <property type="nucleotide sequence ID" value="NZ_CP071709.1"/>
</dbReference>
<accession>A0ABX8FCM9</accession>
<feature type="domain" description="Flagellin C-terminal" evidence="7">
    <location>
        <begin position="510"/>
        <end position="595"/>
    </location>
</feature>
<feature type="coiled-coil region" evidence="5">
    <location>
        <begin position="73"/>
        <end position="127"/>
    </location>
</feature>
<keyword evidence="8" id="KW-0969">Cilium</keyword>
<evidence type="ECO:0000256" key="2">
    <source>
        <dbReference type="ARBA" id="ARBA00020110"/>
    </source>
</evidence>
<comment type="subcellular location">
    <subcellularLocation>
        <location evidence="4">Secreted</location>
    </subcellularLocation>
    <subcellularLocation>
        <location evidence="4">Bacterial flagellum</location>
    </subcellularLocation>
</comment>
<dbReference type="Proteomes" id="UP000679247">
    <property type="component" value="Chromosome"/>
</dbReference>
<organism evidence="8 9">
    <name type="scientific">Cytobacillus gottheilii</name>
    <dbReference type="NCBI Taxonomy" id="859144"/>
    <lineage>
        <taxon>Bacteria</taxon>
        <taxon>Bacillati</taxon>
        <taxon>Bacillota</taxon>
        <taxon>Bacilli</taxon>
        <taxon>Bacillales</taxon>
        <taxon>Bacillaceae</taxon>
        <taxon>Cytobacillus</taxon>
    </lineage>
</organism>
<feature type="domain" description="Flagellin N-terminal" evidence="6">
    <location>
        <begin position="3"/>
        <end position="139"/>
    </location>
</feature>
<dbReference type="Pfam" id="PF00700">
    <property type="entry name" value="Flagellin_C"/>
    <property type="match status" value="1"/>
</dbReference>
<dbReference type="Gene3D" id="1.20.1330.10">
    <property type="entry name" value="f41 fragment of flagellin, N-terminal domain"/>
    <property type="match status" value="2"/>
</dbReference>
<dbReference type="InterPro" id="IPR001492">
    <property type="entry name" value="Flagellin"/>
</dbReference>
<dbReference type="Pfam" id="PF00669">
    <property type="entry name" value="Flagellin_N"/>
    <property type="match status" value="1"/>
</dbReference>
<evidence type="ECO:0000259" key="6">
    <source>
        <dbReference type="Pfam" id="PF00669"/>
    </source>
</evidence>
<evidence type="ECO:0000259" key="7">
    <source>
        <dbReference type="Pfam" id="PF00700"/>
    </source>
</evidence>
<evidence type="ECO:0000256" key="3">
    <source>
        <dbReference type="ARBA" id="ARBA00023143"/>
    </source>
</evidence>
<keyword evidence="8" id="KW-0966">Cell projection</keyword>
<evidence type="ECO:0000313" key="9">
    <source>
        <dbReference type="Proteomes" id="UP000679247"/>
    </source>
</evidence>
<evidence type="ECO:0000313" key="8">
    <source>
        <dbReference type="EMBL" id="QVY61211.1"/>
    </source>
</evidence>
<dbReference type="InterPro" id="IPR046358">
    <property type="entry name" value="Flagellin_C"/>
</dbReference>
<keyword evidence="4" id="KW-0964">Secreted</keyword>
<dbReference type="SUPFAM" id="SSF64518">
    <property type="entry name" value="Phase 1 flagellin"/>
    <property type="match status" value="1"/>
</dbReference>
<comment type="function">
    <text evidence="4">Flagellin is the subunit protein which polymerizes to form the filaments of bacterial flagella.</text>
</comment>
<dbReference type="PRINTS" id="PR00207">
    <property type="entry name" value="FLAGELLIN"/>
</dbReference>
<name>A0ABX8FCM9_9BACI</name>
<keyword evidence="9" id="KW-1185">Reference proteome</keyword>
<evidence type="ECO:0000256" key="1">
    <source>
        <dbReference type="ARBA" id="ARBA00005709"/>
    </source>
</evidence>
<evidence type="ECO:0000256" key="5">
    <source>
        <dbReference type="SAM" id="Coils"/>
    </source>
</evidence>
<gene>
    <name evidence="8" type="ORF">J1899_19975</name>
</gene>
<dbReference type="InterPro" id="IPR001029">
    <property type="entry name" value="Flagellin_N"/>
</dbReference>
<dbReference type="PANTHER" id="PTHR42792:SF2">
    <property type="entry name" value="FLAGELLIN"/>
    <property type="match status" value="1"/>
</dbReference>
<keyword evidence="8" id="KW-0282">Flagellum</keyword>
<protein>
    <recommendedName>
        <fullName evidence="2 4">Flagellin</fullName>
    </recommendedName>
</protein>
<dbReference type="Gene3D" id="3.30.70.2120">
    <property type="match status" value="1"/>
</dbReference>
<dbReference type="EMBL" id="CP071709">
    <property type="protein sequence ID" value="QVY61211.1"/>
    <property type="molecule type" value="Genomic_DNA"/>
</dbReference>
<dbReference type="PANTHER" id="PTHR42792">
    <property type="entry name" value="FLAGELLIN"/>
    <property type="match status" value="1"/>
</dbReference>
<reference evidence="8 9" key="1">
    <citation type="submission" date="2021-03" db="EMBL/GenBank/DDBJ databases">
        <title>The first data on the complete genome of the tetrodotoxin-producing bacterium.</title>
        <authorList>
            <person name="Melnikova D.I."/>
            <person name="Nijland R."/>
            <person name="Magarlamov T.Y."/>
        </authorList>
    </citation>
    <scope>NUCLEOTIDE SEQUENCE [LARGE SCALE GENOMIC DNA]</scope>
    <source>
        <strain evidence="8 9">1839</strain>
    </source>
</reference>
<keyword evidence="3 4" id="KW-0975">Bacterial flagellum</keyword>
<evidence type="ECO:0000256" key="4">
    <source>
        <dbReference type="RuleBase" id="RU362073"/>
    </source>
</evidence>